<comment type="caution">
    <text evidence="2">The sequence shown here is derived from an EMBL/GenBank/DDBJ whole genome shotgun (WGS) entry which is preliminary data.</text>
</comment>
<keyword evidence="3" id="KW-1185">Reference proteome</keyword>
<evidence type="ECO:0000313" key="2">
    <source>
        <dbReference type="EMBL" id="RYB01887.1"/>
    </source>
</evidence>
<keyword evidence="1" id="KW-0812">Transmembrane</keyword>
<accession>A0A4V1RI07</accession>
<feature type="transmembrane region" description="Helical" evidence="1">
    <location>
        <begin position="48"/>
        <end position="71"/>
    </location>
</feature>
<organism evidence="2 3">
    <name type="scientific">Lichenibacterium ramalinae</name>
    <dbReference type="NCBI Taxonomy" id="2316527"/>
    <lineage>
        <taxon>Bacteria</taxon>
        <taxon>Pseudomonadati</taxon>
        <taxon>Pseudomonadota</taxon>
        <taxon>Alphaproteobacteria</taxon>
        <taxon>Hyphomicrobiales</taxon>
        <taxon>Lichenihabitantaceae</taxon>
        <taxon>Lichenibacterium</taxon>
    </lineage>
</organism>
<dbReference type="AlphaFoldDB" id="A0A4V1RI07"/>
<dbReference type="RefSeq" id="WP_129221672.1">
    <property type="nucleotide sequence ID" value="NZ_QYBC01000026.1"/>
</dbReference>
<reference evidence="2 3" key="2">
    <citation type="submission" date="2019-02" db="EMBL/GenBank/DDBJ databases">
        <title>'Lichenibacterium ramalinii' gen. nov. sp. nov., 'Lichenibacterium minor' gen. nov. sp. nov.</title>
        <authorList>
            <person name="Pankratov T."/>
        </authorList>
    </citation>
    <scope>NUCLEOTIDE SEQUENCE [LARGE SCALE GENOMIC DNA]</scope>
    <source>
        <strain evidence="2 3">RmlP001</strain>
    </source>
</reference>
<protein>
    <submittedName>
        <fullName evidence="2">Uncharacterized protein</fullName>
    </submittedName>
</protein>
<evidence type="ECO:0000256" key="1">
    <source>
        <dbReference type="SAM" id="Phobius"/>
    </source>
</evidence>
<dbReference type="EMBL" id="QYBC01000026">
    <property type="protein sequence ID" value="RYB01887.1"/>
    <property type="molecule type" value="Genomic_DNA"/>
</dbReference>
<name>A0A4V1RI07_9HYPH</name>
<keyword evidence="1" id="KW-0472">Membrane</keyword>
<dbReference type="Proteomes" id="UP000289411">
    <property type="component" value="Unassembled WGS sequence"/>
</dbReference>
<evidence type="ECO:0000313" key="3">
    <source>
        <dbReference type="Proteomes" id="UP000289411"/>
    </source>
</evidence>
<reference evidence="2 3" key="1">
    <citation type="submission" date="2018-09" db="EMBL/GenBank/DDBJ databases">
        <authorList>
            <person name="Grouzdev D.S."/>
            <person name="Krutkina M.S."/>
        </authorList>
    </citation>
    <scope>NUCLEOTIDE SEQUENCE [LARGE SCALE GENOMIC DNA]</scope>
    <source>
        <strain evidence="2 3">RmlP001</strain>
    </source>
</reference>
<gene>
    <name evidence="2" type="ORF">D3272_23585</name>
</gene>
<proteinExistence type="predicted"/>
<keyword evidence="1" id="KW-1133">Transmembrane helix</keyword>
<sequence>MDGSEARSGDHNDAEIDIISLAMGWACLGLTSGVLAEGRLNGALDISWVTVVLPVLLPLSMAMAYATVLTLRDLRAARA</sequence>